<dbReference type="Gene3D" id="2.130.10.10">
    <property type="entry name" value="YVTN repeat-like/Quinoprotein amine dehydrogenase"/>
    <property type="match status" value="1"/>
</dbReference>
<evidence type="ECO:0000256" key="2">
    <source>
        <dbReference type="SAM" id="SignalP"/>
    </source>
</evidence>
<gene>
    <name evidence="3" type="ORF">LV75_004337</name>
</gene>
<protein>
    <submittedName>
        <fullName evidence="3">Glutamine cyclotransferase</fullName>
    </submittedName>
</protein>
<sequence length="269" mass="28589">MRARLTALIAVVACLATGCSGTSGRQPATSPAAPTNSGVPTLKPQVLAEIPHDGTAFTQGLELVDGVLYEGTGLEGRSQMRATDPATGSVRERVELPDELFGEGITVVGDRIWQITWQNGVAIERDRDTLAEKRQVTYEGEGWGICHDGGRLIMSDGTDKLTFRDPATFAATGEVRVRDSQGPVVKLNELECVDGAVYANVWETDRIVRIDPATGGVTAVVDLAGLLPADERAGTDVLNGIAAVPGTDEFLVTGKLWPKLFRVRFATSG</sequence>
<name>A0ABT1IGQ6_9PSEU</name>
<comment type="caution">
    <text evidence="3">The sequence shown here is derived from an EMBL/GenBank/DDBJ whole genome shotgun (WGS) entry which is preliminary data.</text>
</comment>
<dbReference type="Proteomes" id="UP001205185">
    <property type="component" value="Unassembled WGS sequence"/>
</dbReference>
<evidence type="ECO:0000313" key="3">
    <source>
        <dbReference type="EMBL" id="MCP2271823.1"/>
    </source>
</evidence>
<feature type="chain" id="PRO_5046860797" evidence="2">
    <location>
        <begin position="26"/>
        <end position="269"/>
    </location>
</feature>
<proteinExistence type="predicted"/>
<dbReference type="InterPro" id="IPR015943">
    <property type="entry name" value="WD40/YVTN_repeat-like_dom_sf"/>
</dbReference>
<accession>A0ABT1IGQ6</accession>
<evidence type="ECO:0000256" key="1">
    <source>
        <dbReference type="SAM" id="MobiDB-lite"/>
    </source>
</evidence>
<keyword evidence="4" id="KW-1185">Reference proteome</keyword>
<evidence type="ECO:0000313" key="4">
    <source>
        <dbReference type="Proteomes" id="UP001205185"/>
    </source>
</evidence>
<dbReference type="SUPFAM" id="SSF63825">
    <property type="entry name" value="YWTD domain"/>
    <property type="match status" value="1"/>
</dbReference>
<dbReference type="RefSeq" id="WP_253888785.1">
    <property type="nucleotide sequence ID" value="NZ_BAAAVB010000003.1"/>
</dbReference>
<dbReference type="PANTHER" id="PTHR31270:SF1">
    <property type="entry name" value="GLUTAMINYL-PEPTIDE CYCLOTRANSFERASE"/>
    <property type="match status" value="1"/>
</dbReference>
<dbReference type="InterPro" id="IPR007788">
    <property type="entry name" value="QCT"/>
</dbReference>
<keyword evidence="2" id="KW-0732">Signal</keyword>
<dbReference type="Pfam" id="PF05096">
    <property type="entry name" value="Glu_cyclase_2"/>
    <property type="match status" value="1"/>
</dbReference>
<feature type="region of interest" description="Disordered" evidence="1">
    <location>
        <begin position="20"/>
        <end position="39"/>
    </location>
</feature>
<dbReference type="EMBL" id="JAMTCO010000010">
    <property type="protein sequence ID" value="MCP2271823.1"/>
    <property type="molecule type" value="Genomic_DNA"/>
</dbReference>
<organism evidence="3 4">
    <name type="scientific">Actinokineospora diospyrosa</name>
    <dbReference type="NCBI Taxonomy" id="103728"/>
    <lineage>
        <taxon>Bacteria</taxon>
        <taxon>Bacillati</taxon>
        <taxon>Actinomycetota</taxon>
        <taxon>Actinomycetes</taxon>
        <taxon>Pseudonocardiales</taxon>
        <taxon>Pseudonocardiaceae</taxon>
        <taxon>Actinokineospora</taxon>
    </lineage>
</organism>
<dbReference type="PANTHER" id="PTHR31270">
    <property type="entry name" value="GLUTAMINYL-PEPTIDE CYCLOTRANSFERASE"/>
    <property type="match status" value="1"/>
</dbReference>
<reference evidence="3 4" key="1">
    <citation type="submission" date="2022-06" db="EMBL/GenBank/DDBJ databases">
        <title>Genomic Encyclopedia of Archaeal and Bacterial Type Strains, Phase II (KMG-II): from individual species to whole genera.</title>
        <authorList>
            <person name="Goeker M."/>
        </authorList>
    </citation>
    <scope>NUCLEOTIDE SEQUENCE [LARGE SCALE GENOMIC DNA]</scope>
    <source>
        <strain evidence="3 4">DSM 44255</strain>
    </source>
</reference>
<feature type="signal peptide" evidence="2">
    <location>
        <begin position="1"/>
        <end position="25"/>
    </location>
</feature>
<dbReference type="PROSITE" id="PS51257">
    <property type="entry name" value="PROKAR_LIPOPROTEIN"/>
    <property type="match status" value="1"/>
</dbReference>